<dbReference type="Proteomes" id="UP000024635">
    <property type="component" value="Unassembled WGS sequence"/>
</dbReference>
<gene>
    <name evidence="1" type="primary">Acey_s0026.g1440</name>
    <name evidence="1" type="ORF">Y032_0026g1440</name>
</gene>
<evidence type="ECO:0000313" key="1">
    <source>
        <dbReference type="EMBL" id="EYC18905.1"/>
    </source>
</evidence>
<dbReference type="EMBL" id="JARK01001362">
    <property type="protein sequence ID" value="EYC18905.1"/>
    <property type="molecule type" value="Genomic_DNA"/>
</dbReference>
<organism evidence="1 2">
    <name type="scientific">Ancylostoma ceylanicum</name>
    <dbReference type="NCBI Taxonomy" id="53326"/>
    <lineage>
        <taxon>Eukaryota</taxon>
        <taxon>Metazoa</taxon>
        <taxon>Ecdysozoa</taxon>
        <taxon>Nematoda</taxon>
        <taxon>Chromadorea</taxon>
        <taxon>Rhabditida</taxon>
        <taxon>Rhabditina</taxon>
        <taxon>Rhabditomorpha</taxon>
        <taxon>Strongyloidea</taxon>
        <taxon>Ancylostomatidae</taxon>
        <taxon>Ancylostomatinae</taxon>
        <taxon>Ancylostoma</taxon>
    </lineage>
</organism>
<name>A0A016UUN5_9BILA</name>
<evidence type="ECO:0000313" key="2">
    <source>
        <dbReference type="Proteomes" id="UP000024635"/>
    </source>
</evidence>
<proteinExistence type="predicted"/>
<accession>A0A016UUN5</accession>
<keyword evidence="2" id="KW-1185">Reference proteome</keyword>
<protein>
    <submittedName>
        <fullName evidence="1">Uncharacterized protein</fullName>
    </submittedName>
</protein>
<comment type="caution">
    <text evidence="1">The sequence shown here is derived from an EMBL/GenBank/DDBJ whole genome shotgun (WGS) entry which is preliminary data.</text>
</comment>
<sequence>MGGAAQLLAATKPMAVLNASTQQLLVHSSNDRRRILVPRSSPRKWIKRQEAALRSANPYYSGQCRNVGERQMCKQIANMDFVACMTWIFFQHHYGACGQKQSGT</sequence>
<reference evidence="2" key="1">
    <citation type="journal article" date="2015" name="Nat. Genet.">
        <title>The genome and transcriptome of the zoonotic hookworm Ancylostoma ceylanicum identify infection-specific gene families.</title>
        <authorList>
            <person name="Schwarz E.M."/>
            <person name="Hu Y."/>
            <person name="Antoshechkin I."/>
            <person name="Miller M.M."/>
            <person name="Sternberg P.W."/>
            <person name="Aroian R.V."/>
        </authorList>
    </citation>
    <scope>NUCLEOTIDE SEQUENCE</scope>
    <source>
        <strain evidence="2">HY135</strain>
    </source>
</reference>
<dbReference type="AlphaFoldDB" id="A0A016UUN5"/>